<protein>
    <submittedName>
        <fullName evidence="1">RusA family crossover junction endodeoxyribonuclease</fullName>
    </submittedName>
</protein>
<sequence>MATPLCETSGVIEPVVSAADFVVHEYYDQGKIVIRSAASPVSLQANTVRKKQFRAAFGAAVQEATRGIFTHDVEVTLVWLIEEARRYQTHLVADLDNVLKPLLDAITGPGGVFIDDNQVQSIRASWMTPGAGGPGFELTIEALMGDDYVERAGLSFVEFSADRCYMLHGGLGPWEARVVAQFRRMVAAYHSELAMGFAEDVARMILPIARPFPRARLGRFRVRHESEFPDPDS</sequence>
<organism evidence="1 2">
    <name type="scientific">Mumia zhuanghuii</name>
    <dbReference type="NCBI Taxonomy" id="2585211"/>
    <lineage>
        <taxon>Bacteria</taxon>
        <taxon>Bacillati</taxon>
        <taxon>Actinomycetota</taxon>
        <taxon>Actinomycetes</taxon>
        <taxon>Propionibacteriales</taxon>
        <taxon>Nocardioidaceae</taxon>
        <taxon>Mumia</taxon>
    </lineage>
</organism>
<evidence type="ECO:0000313" key="2">
    <source>
        <dbReference type="Proteomes" id="UP000307768"/>
    </source>
</evidence>
<dbReference type="EMBL" id="VDFQ02000002">
    <property type="protein sequence ID" value="KAA1423309.1"/>
    <property type="molecule type" value="Genomic_DNA"/>
</dbReference>
<evidence type="ECO:0000313" key="1">
    <source>
        <dbReference type="EMBL" id="KAA1423309.1"/>
    </source>
</evidence>
<dbReference type="OrthoDB" id="8478301at2"/>
<dbReference type="Pfam" id="PF05866">
    <property type="entry name" value="RusA"/>
    <property type="match status" value="1"/>
</dbReference>
<dbReference type="Gene3D" id="3.30.1330.70">
    <property type="entry name" value="Holliday junction resolvase RusA"/>
    <property type="match status" value="1"/>
</dbReference>
<dbReference type="InterPro" id="IPR036614">
    <property type="entry name" value="RusA-like_sf"/>
</dbReference>
<reference evidence="1 2" key="1">
    <citation type="submission" date="2019-09" db="EMBL/GenBank/DDBJ databases">
        <title>Mumia zhuanghuii sp. nov. isolated from the intestinal contents of plateau pika (Ochotona curzoniae) in the Qinghai-Tibet plateau of China.</title>
        <authorList>
            <person name="Tian Z."/>
        </authorList>
    </citation>
    <scope>NUCLEOTIDE SEQUENCE [LARGE SCALE GENOMIC DNA]</scope>
    <source>
        <strain evidence="2">350</strain>
    </source>
</reference>
<comment type="caution">
    <text evidence="1">The sequence shown here is derived from an EMBL/GenBank/DDBJ whole genome shotgun (WGS) entry which is preliminary data.</text>
</comment>
<dbReference type="Proteomes" id="UP000307768">
    <property type="component" value="Unassembled WGS sequence"/>
</dbReference>
<dbReference type="AlphaFoldDB" id="A0A5Q6RZB7"/>
<dbReference type="SUPFAM" id="SSF103084">
    <property type="entry name" value="Holliday junction resolvase RusA"/>
    <property type="match status" value="1"/>
</dbReference>
<accession>A0A5Q6RZB7</accession>
<gene>
    <name evidence="1" type="ORF">FE697_006720</name>
</gene>
<dbReference type="GO" id="GO:0006310">
    <property type="term" value="P:DNA recombination"/>
    <property type="evidence" value="ECO:0007669"/>
    <property type="project" value="InterPro"/>
</dbReference>
<dbReference type="GO" id="GO:0006281">
    <property type="term" value="P:DNA repair"/>
    <property type="evidence" value="ECO:0007669"/>
    <property type="project" value="InterPro"/>
</dbReference>
<dbReference type="InterPro" id="IPR008822">
    <property type="entry name" value="Endonuclease_RusA-like"/>
</dbReference>
<dbReference type="GO" id="GO:0000287">
    <property type="term" value="F:magnesium ion binding"/>
    <property type="evidence" value="ECO:0007669"/>
    <property type="project" value="InterPro"/>
</dbReference>
<proteinExistence type="predicted"/>
<name>A0A5Q6RZB7_9ACTN</name>